<dbReference type="AlphaFoldDB" id="A0AAD3DMU8"/>
<accession>A0AAD3DMU8</accession>
<feature type="region of interest" description="Disordered" evidence="1">
    <location>
        <begin position="1"/>
        <end position="20"/>
    </location>
</feature>
<feature type="compositionally biased region" description="Low complexity" evidence="1">
    <location>
        <begin position="40"/>
        <end position="76"/>
    </location>
</feature>
<keyword evidence="3" id="KW-1185">Reference proteome</keyword>
<evidence type="ECO:0000313" key="2">
    <source>
        <dbReference type="EMBL" id="GFR44789.1"/>
    </source>
</evidence>
<gene>
    <name evidence="2" type="ORF">Agub_g6121</name>
</gene>
<feature type="region of interest" description="Disordered" evidence="1">
    <location>
        <begin position="40"/>
        <end position="94"/>
    </location>
</feature>
<name>A0AAD3DMU8_9CHLO</name>
<organism evidence="2 3">
    <name type="scientific">Astrephomene gubernaculifera</name>
    <dbReference type="NCBI Taxonomy" id="47775"/>
    <lineage>
        <taxon>Eukaryota</taxon>
        <taxon>Viridiplantae</taxon>
        <taxon>Chlorophyta</taxon>
        <taxon>core chlorophytes</taxon>
        <taxon>Chlorophyceae</taxon>
        <taxon>CS clade</taxon>
        <taxon>Chlamydomonadales</taxon>
        <taxon>Astrephomenaceae</taxon>
        <taxon>Astrephomene</taxon>
    </lineage>
</organism>
<evidence type="ECO:0000256" key="1">
    <source>
        <dbReference type="SAM" id="MobiDB-lite"/>
    </source>
</evidence>
<dbReference type="EMBL" id="BMAR01000008">
    <property type="protein sequence ID" value="GFR44789.1"/>
    <property type="molecule type" value="Genomic_DNA"/>
</dbReference>
<proteinExistence type="predicted"/>
<evidence type="ECO:0000313" key="3">
    <source>
        <dbReference type="Proteomes" id="UP001054857"/>
    </source>
</evidence>
<sequence>GGGAAALPGSTAGGGSTAACSSNSALTAALATAAAAAAAGAAAASHTAAPTTPGGSSSLPHCPPSSSAATGATRPGGPAGEGSGSGGVPAPVPSLAVLSEGGAEFLSAEELTRSVIPTPAQPPQGVELKVPPDDIRFTGVRLRFLMGLLEAIEPHPELCRTTADLVHNFVVPLTSDRKCRLLDLIPPEQRGQPHHYICHA</sequence>
<feature type="compositionally biased region" description="Low complexity" evidence="1">
    <location>
        <begin position="1"/>
        <end position="10"/>
    </location>
</feature>
<feature type="non-terminal residue" evidence="2">
    <location>
        <position position="1"/>
    </location>
</feature>
<protein>
    <submittedName>
        <fullName evidence="2">Uncharacterized protein</fullName>
    </submittedName>
</protein>
<comment type="caution">
    <text evidence="2">The sequence shown here is derived from an EMBL/GenBank/DDBJ whole genome shotgun (WGS) entry which is preliminary data.</text>
</comment>
<dbReference type="Proteomes" id="UP001054857">
    <property type="component" value="Unassembled WGS sequence"/>
</dbReference>
<reference evidence="2 3" key="1">
    <citation type="journal article" date="2021" name="Sci. Rep.">
        <title>Genome sequencing of the multicellular alga Astrephomene provides insights into convergent evolution of germ-soma differentiation.</title>
        <authorList>
            <person name="Yamashita S."/>
            <person name="Yamamoto K."/>
            <person name="Matsuzaki R."/>
            <person name="Suzuki S."/>
            <person name="Yamaguchi H."/>
            <person name="Hirooka S."/>
            <person name="Minakuchi Y."/>
            <person name="Miyagishima S."/>
            <person name="Kawachi M."/>
            <person name="Toyoda A."/>
            <person name="Nozaki H."/>
        </authorList>
    </citation>
    <scope>NUCLEOTIDE SEQUENCE [LARGE SCALE GENOMIC DNA]</scope>
    <source>
        <strain evidence="2 3">NIES-4017</strain>
    </source>
</reference>
<feature type="non-terminal residue" evidence="2">
    <location>
        <position position="200"/>
    </location>
</feature>
<feature type="compositionally biased region" description="Gly residues" evidence="1">
    <location>
        <begin position="77"/>
        <end position="87"/>
    </location>
</feature>